<comment type="caution">
    <text evidence="5">The sequence shown here is derived from an EMBL/GenBank/DDBJ whole genome shotgun (WGS) entry which is preliminary data.</text>
</comment>
<dbReference type="InterPro" id="IPR005702">
    <property type="entry name" value="Wzc-like_C"/>
</dbReference>
<sequence>MNMMDSRKFRRKRKPLTTETPSPQEDASKDMAPVPPLETREERLARRAREEGEGQTRPDPDAARQARAREAARIAAAAARQKAEAESKAQADAQRRAEEQAHDEAEAEAQRQAEEQARAKAEAEAQRQAEEQAHAEAEAEAQRRAEEQARAEAEAEAQRQAEEQARAKAEAEAQRQAEEQARAKAEAEAQRQAEEQARAKAEAEAQRQAEEQARAKAEAEAQRQAEEQARAKAEAEAQRQAEEQARAKAEAEAQRQAEEQARAEAEAEAQRQAEEQARTDAETEGRRRKLAEARQAAKLRRAEEARRAAEADADDADDEDEDGTAEQADTPVARPAPAMPTLALTPEQRSPAADQTPLPQSTRLQTDTAWRDLPVARFELSQLNRHRVVTADRLDPAHATFDVLRTRLMHTLSERGWKRVAVTSPGKGCGKTFTVANLAISLSRQENTRTLVMDFDMRRPSLHRVLGVDSPGPIGDVLRGKLAPEDHLIRLGENDFNAGHNIAFGLNTVTEAYASELLQDPRTRVTLDRIEEELRPDVVLFDLPPALSYDDVIAFQPLFDGVLLVVGGGLTTEREVKEVERRLGTETPLLGMILNKAEGVDVERYAY</sequence>
<gene>
    <name evidence="5" type="ORF">SSE37_17970</name>
</gene>
<protein>
    <submittedName>
        <fullName evidence="5">Exopolysaccharide biosynthesis domain protein</fullName>
    </submittedName>
</protein>
<dbReference type="PANTHER" id="PTHR32309:SF31">
    <property type="entry name" value="CAPSULAR EXOPOLYSACCHARIDE FAMILY"/>
    <property type="match status" value="1"/>
</dbReference>
<proteinExistence type="predicted"/>
<dbReference type="RefSeq" id="WP_005862643.1">
    <property type="nucleotide sequence ID" value="NZ_AAYA01000016.1"/>
</dbReference>
<evidence type="ECO:0000256" key="2">
    <source>
        <dbReference type="ARBA" id="ARBA00022840"/>
    </source>
</evidence>
<reference evidence="5 6" key="1">
    <citation type="submission" date="2006-06" db="EMBL/GenBank/DDBJ databases">
        <authorList>
            <person name="Moran M.A."/>
            <person name="Ferriera S."/>
            <person name="Johnson J."/>
            <person name="Kravitz S."/>
            <person name="Beeson K."/>
            <person name="Sutton G."/>
            <person name="Rogers Y.-H."/>
            <person name="Friedman R."/>
            <person name="Frazier M."/>
            <person name="Venter J.C."/>
        </authorList>
    </citation>
    <scope>NUCLEOTIDE SEQUENCE [LARGE SCALE GENOMIC DNA]</scope>
    <source>
        <strain evidence="5 6">E-37</strain>
    </source>
</reference>
<keyword evidence="2" id="KW-0067">ATP-binding</keyword>
<dbReference type="eggNOG" id="COG3064">
    <property type="taxonomic scope" value="Bacteria"/>
</dbReference>
<feature type="compositionally biased region" description="Polar residues" evidence="3">
    <location>
        <begin position="357"/>
        <end position="367"/>
    </location>
</feature>
<feature type="compositionally biased region" description="Basic and acidic residues" evidence="3">
    <location>
        <begin position="300"/>
        <end position="310"/>
    </location>
</feature>
<dbReference type="Pfam" id="PF01656">
    <property type="entry name" value="CbiA"/>
    <property type="match status" value="1"/>
</dbReference>
<dbReference type="SUPFAM" id="SSF52540">
    <property type="entry name" value="P-loop containing nucleoside triphosphate hydrolases"/>
    <property type="match status" value="1"/>
</dbReference>
<evidence type="ECO:0000256" key="3">
    <source>
        <dbReference type="SAM" id="MobiDB-lite"/>
    </source>
</evidence>
<dbReference type="CDD" id="cd05387">
    <property type="entry name" value="BY-kinase"/>
    <property type="match status" value="1"/>
</dbReference>
<dbReference type="eggNOG" id="COG0489">
    <property type="taxonomic scope" value="Bacteria"/>
</dbReference>
<dbReference type="InterPro" id="IPR027417">
    <property type="entry name" value="P-loop_NTPase"/>
</dbReference>
<accession>A3K8W7</accession>
<dbReference type="AlphaFoldDB" id="A3K8W7"/>
<dbReference type="EMBL" id="AAYA01000016">
    <property type="protein sequence ID" value="EBA06350.1"/>
    <property type="molecule type" value="Genomic_DNA"/>
</dbReference>
<feature type="compositionally biased region" description="Basic and acidic residues" evidence="3">
    <location>
        <begin position="81"/>
        <end position="285"/>
    </location>
</feature>
<evidence type="ECO:0000313" key="6">
    <source>
        <dbReference type="Proteomes" id="UP000005713"/>
    </source>
</evidence>
<organism evidence="5 6">
    <name type="scientific">Sagittula stellata (strain ATCC 700073 / DSM 11524 / E-37)</name>
    <dbReference type="NCBI Taxonomy" id="388399"/>
    <lineage>
        <taxon>Bacteria</taxon>
        <taxon>Pseudomonadati</taxon>
        <taxon>Pseudomonadota</taxon>
        <taxon>Alphaproteobacteria</taxon>
        <taxon>Rhodobacterales</taxon>
        <taxon>Roseobacteraceae</taxon>
        <taxon>Sagittula</taxon>
    </lineage>
</organism>
<keyword evidence="1" id="KW-0547">Nucleotide-binding</keyword>
<dbReference type="Gene3D" id="3.40.50.300">
    <property type="entry name" value="P-loop containing nucleotide triphosphate hydrolases"/>
    <property type="match status" value="1"/>
</dbReference>
<dbReference type="PANTHER" id="PTHR32309">
    <property type="entry name" value="TYROSINE-PROTEIN KINASE"/>
    <property type="match status" value="1"/>
</dbReference>
<feature type="region of interest" description="Disordered" evidence="3">
    <location>
        <begin position="1"/>
        <end position="367"/>
    </location>
</feature>
<evidence type="ECO:0000313" key="5">
    <source>
        <dbReference type="EMBL" id="EBA06350.1"/>
    </source>
</evidence>
<name>A3K8W7_SAGS3</name>
<keyword evidence="6" id="KW-1185">Reference proteome</keyword>
<dbReference type="InterPro" id="IPR002586">
    <property type="entry name" value="CobQ/CobB/MinD/ParA_Nub-bd_dom"/>
</dbReference>
<dbReference type="Proteomes" id="UP000005713">
    <property type="component" value="Unassembled WGS sequence"/>
</dbReference>
<feature type="compositionally biased region" description="Low complexity" evidence="3">
    <location>
        <begin position="325"/>
        <end position="346"/>
    </location>
</feature>
<evidence type="ECO:0000259" key="4">
    <source>
        <dbReference type="Pfam" id="PF01656"/>
    </source>
</evidence>
<feature type="compositionally biased region" description="Acidic residues" evidence="3">
    <location>
        <begin position="311"/>
        <end position="324"/>
    </location>
</feature>
<evidence type="ECO:0000256" key="1">
    <source>
        <dbReference type="ARBA" id="ARBA00022741"/>
    </source>
</evidence>
<feature type="compositionally biased region" description="Basic and acidic residues" evidence="3">
    <location>
        <begin position="38"/>
        <end position="72"/>
    </location>
</feature>
<feature type="domain" description="CobQ/CobB/MinD/ParA nucleotide binding" evidence="4">
    <location>
        <begin position="420"/>
        <end position="599"/>
    </location>
</feature>
<dbReference type="InterPro" id="IPR050445">
    <property type="entry name" value="Bact_polysacc_biosynth/exp"/>
</dbReference>